<sequence>MRLPWRSGSRWVFRGVVAVSLVVVAAAALQLVGVLPKLNPFGTDTIDRSQPALLRSIKDLSQYHAASGDYQVVIDLEKDVRFVPDVLAGQRTLFVSAGTVNAFVDFGGLAENSMTVSQERKTVDIALPKPQLDKPNINHERSYVFAQERGLFDRLTSVVQASDQQPFYVAAEQKISDAAKESGLQAKAEENTRKMLDGMFRALGYEVHFVDVPAP</sequence>
<keyword evidence="3" id="KW-1185">Reference proteome</keyword>
<gene>
    <name evidence="2" type="ORF">NZH93_31415</name>
</gene>
<evidence type="ECO:0000313" key="2">
    <source>
        <dbReference type="EMBL" id="MCS7481389.1"/>
    </source>
</evidence>
<proteinExistence type="predicted"/>
<dbReference type="Pfam" id="PF14014">
    <property type="entry name" value="DUF4230"/>
    <property type="match status" value="1"/>
</dbReference>
<dbReference type="RefSeq" id="WP_259626884.1">
    <property type="nucleotide sequence ID" value="NZ_JANYMP010000018.1"/>
</dbReference>
<dbReference type="Proteomes" id="UP001141259">
    <property type="component" value="Unassembled WGS sequence"/>
</dbReference>
<dbReference type="EMBL" id="JANYMP010000018">
    <property type="protein sequence ID" value="MCS7481389.1"/>
    <property type="molecule type" value="Genomic_DNA"/>
</dbReference>
<keyword evidence="1" id="KW-0812">Transmembrane</keyword>
<accession>A0A9X2VSJ0</accession>
<feature type="transmembrane region" description="Helical" evidence="1">
    <location>
        <begin position="12"/>
        <end position="35"/>
    </location>
</feature>
<reference evidence="2" key="1">
    <citation type="submission" date="2022-08" db="EMBL/GenBank/DDBJ databases">
        <authorList>
            <person name="Tistechok S."/>
            <person name="Samborskyy M."/>
            <person name="Roman I."/>
        </authorList>
    </citation>
    <scope>NUCLEOTIDE SEQUENCE</scope>
    <source>
        <strain evidence="2">DSM 103496</strain>
    </source>
</reference>
<dbReference type="InterPro" id="IPR025324">
    <property type="entry name" value="DUF4230"/>
</dbReference>
<organism evidence="2 3">
    <name type="scientific">Umezawaea endophytica</name>
    <dbReference type="NCBI Taxonomy" id="1654476"/>
    <lineage>
        <taxon>Bacteria</taxon>
        <taxon>Bacillati</taxon>
        <taxon>Actinomycetota</taxon>
        <taxon>Actinomycetes</taxon>
        <taxon>Pseudonocardiales</taxon>
        <taxon>Pseudonocardiaceae</taxon>
        <taxon>Umezawaea</taxon>
    </lineage>
</organism>
<comment type="caution">
    <text evidence="2">The sequence shown here is derived from an EMBL/GenBank/DDBJ whole genome shotgun (WGS) entry which is preliminary data.</text>
</comment>
<dbReference type="AlphaFoldDB" id="A0A9X2VSJ0"/>
<evidence type="ECO:0000313" key="3">
    <source>
        <dbReference type="Proteomes" id="UP001141259"/>
    </source>
</evidence>
<keyword evidence="1" id="KW-0472">Membrane</keyword>
<protein>
    <submittedName>
        <fullName evidence="2">DUF4230 domain-containing protein</fullName>
    </submittedName>
</protein>
<name>A0A9X2VSJ0_9PSEU</name>
<evidence type="ECO:0000256" key="1">
    <source>
        <dbReference type="SAM" id="Phobius"/>
    </source>
</evidence>
<keyword evidence="1" id="KW-1133">Transmembrane helix</keyword>